<protein>
    <recommendedName>
        <fullName evidence="6">Membrane associated hydrolase</fullName>
    </recommendedName>
</protein>
<dbReference type="GO" id="GO:0004553">
    <property type="term" value="F:hydrolase activity, hydrolyzing O-glycosyl compounds"/>
    <property type="evidence" value="ECO:0007669"/>
    <property type="project" value="InterPro"/>
</dbReference>
<dbReference type="KEGG" id="gba:J421_0240"/>
<dbReference type="CDD" id="cd09618">
    <property type="entry name" value="CBM9_like_2"/>
    <property type="match status" value="1"/>
</dbReference>
<keyword evidence="5" id="KW-1185">Reference proteome</keyword>
<evidence type="ECO:0000256" key="1">
    <source>
        <dbReference type="SAM" id="SignalP"/>
    </source>
</evidence>
<feature type="signal peptide" evidence="1">
    <location>
        <begin position="1"/>
        <end position="22"/>
    </location>
</feature>
<dbReference type="RefSeq" id="WP_148306097.1">
    <property type="nucleotide sequence ID" value="NZ_CP007128.1"/>
</dbReference>
<dbReference type="Pfam" id="PF19313">
    <property type="entry name" value="DUF5916"/>
    <property type="match status" value="1"/>
</dbReference>
<dbReference type="STRING" id="861299.J421_0240"/>
<dbReference type="EMBL" id="CP007128">
    <property type="protein sequence ID" value="AHG87777.1"/>
    <property type="molecule type" value="Genomic_DNA"/>
</dbReference>
<dbReference type="Pfam" id="PF06452">
    <property type="entry name" value="CBM9_1"/>
    <property type="match status" value="1"/>
</dbReference>
<evidence type="ECO:0000259" key="3">
    <source>
        <dbReference type="Pfam" id="PF19313"/>
    </source>
</evidence>
<evidence type="ECO:0000313" key="4">
    <source>
        <dbReference type="EMBL" id="AHG87777.1"/>
    </source>
</evidence>
<keyword evidence="1" id="KW-0732">Signal</keyword>
<dbReference type="SUPFAM" id="SSF49344">
    <property type="entry name" value="CBD9-like"/>
    <property type="match status" value="1"/>
</dbReference>
<organism evidence="4 5">
    <name type="scientific">Gemmatirosa kalamazoonensis</name>
    <dbReference type="NCBI Taxonomy" id="861299"/>
    <lineage>
        <taxon>Bacteria</taxon>
        <taxon>Pseudomonadati</taxon>
        <taxon>Gemmatimonadota</taxon>
        <taxon>Gemmatimonadia</taxon>
        <taxon>Gemmatimonadales</taxon>
        <taxon>Gemmatimonadaceae</taxon>
        <taxon>Gemmatirosa</taxon>
    </lineage>
</organism>
<feature type="domain" description="Carbohydrate-binding" evidence="2">
    <location>
        <begin position="59"/>
        <end position="223"/>
    </location>
</feature>
<dbReference type="PATRIC" id="fig|861299.3.peg.245"/>
<name>W0RBF0_9BACT</name>
<dbReference type="eggNOG" id="COG2091">
    <property type="taxonomic scope" value="Bacteria"/>
</dbReference>
<dbReference type="InterPro" id="IPR010502">
    <property type="entry name" value="Carb-bd_dom_fam9"/>
</dbReference>
<dbReference type="InParanoid" id="W0RBF0"/>
<reference evidence="4 5" key="1">
    <citation type="journal article" date="2014" name="Genome Announc.">
        <title>Genome Sequence and Methylome of Soil Bacterium Gemmatirosa kalamazoonensis KBS708T, a Member of the Rarely Cultivated Gemmatimonadetes Phylum.</title>
        <authorList>
            <person name="Debruyn J.M."/>
            <person name="Radosevich M."/>
            <person name="Wommack K.E."/>
            <person name="Polson S.W."/>
            <person name="Hauser L.J."/>
            <person name="Fawaz M.N."/>
            <person name="Korlach J."/>
            <person name="Tsai Y.C."/>
        </authorList>
    </citation>
    <scope>NUCLEOTIDE SEQUENCE [LARGE SCALE GENOMIC DNA]</scope>
    <source>
        <strain evidence="4 5">KBS708</strain>
    </source>
</reference>
<evidence type="ECO:0000259" key="2">
    <source>
        <dbReference type="Pfam" id="PF06452"/>
    </source>
</evidence>
<feature type="chain" id="PRO_5004794031" description="Membrane associated hydrolase" evidence="1">
    <location>
        <begin position="23"/>
        <end position="863"/>
    </location>
</feature>
<dbReference type="Proteomes" id="UP000019151">
    <property type="component" value="Chromosome"/>
</dbReference>
<dbReference type="InterPro" id="IPR045670">
    <property type="entry name" value="DUF5916"/>
</dbReference>
<dbReference type="GO" id="GO:0030246">
    <property type="term" value="F:carbohydrate binding"/>
    <property type="evidence" value="ECO:0007669"/>
    <property type="project" value="InterPro"/>
</dbReference>
<feature type="domain" description="DUF5916" evidence="3">
    <location>
        <begin position="251"/>
        <end position="861"/>
    </location>
</feature>
<proteinExistence type="predicted"/>
<dbReference type="Gene3D" id="2.60.40.1190">
    <property type="match status" value="1"/>
</dbReference>
<dbReference type="HOGENOM" id="CLU_016090_0_0_0"/>
<evidence type="ECO:0008006" key="6">
    <source>
        <dbReference type="Google" id="ProtNLM"/>
    </source>
</evidence>
<sequence length="863" mass="96103">MLRRLTCITLVLPALLGAQQVASNRGTPPIASSANGEPVAARASATIASAARARQAPTIDGRDDDAAWRDAQVIDQFLEYDPNPGAETRFKTEARVLYDDKALYVVVRMFDPAPDSIVSLLSRRDVRTASEQIKLMIDSYHDRRTGFEFCLNPAGVKRDFYVYNDNNEDVTWDGVWDGVARVDSTGWVAEFRIPFSQLRFPKVPEHTFGLMIVRDVARTGARISWPLYRRDRQGYISQAGELNGLTALPSPRRLEVAPYVVAKNVTQARVGGAAGFTHPQQTTLGADVKYGLTSNLTLDATVNPDFGQVEADPSVLNLSAFEQFYDERRPFFLEGAGIFNFRTSCQDIDSGCTGLFYSRRIGRAPQLAGQFGDAASPAFTPIAAATKLTGRLGSGLSVGVLDAVTGRENGPDGAIIEPRTNYFVGRLLQDLRQGQSGIGVMVTAVDRALDPTAAQYLRRSAYVGGVDFRHRFYKKYYELHAMAAGSTVRGSEQSIAALQRDGVHRYQRPDAGLDYDTTRTSLGGNAQRLTLSKFGGGHTRFQSLYQRYSAGFESNDLGFQSRADWQLMHNWFALTFQKPKWFYRSVQMNYNLHNEWSAGGLPTSIGVNTNYHVQFKNTNWIHIGGNWNDFTATYSDRMARGGPAVRKSPSVNFWSGWNGDSRRVVTPTFWMGGFRGDEGRSSDFWMNPGVDLRLASRFSTSFSLNVDRSINDAQWVANLGAIGADTTHYTFARLDQTTVNMSARVNFTVSPTLSFQSYVAPFVSTGSYSDRKQLTNPRAARYADRFASYPGGPEGFDFKQVNANAVLRWEYRPGSTMFVVWQHARSGYVDTASRFDFGRDYGDLWSIHPNNTFLVKLSYWLNP</sequence>
<dbReference type="GO" id="GO:0016052">
    <property type="term" value="P:carbohydrate catabolic process"/>
    <property type="evidence" value="ECO:0007669"/>
    <property type="project" value="InterPro"/>
</dbReference>
<evidence type="ECO:0000313" key="5">
    <source>
        <dbReference type="Proteomes" id="UP000019151"/>
    </source>
</evidence>
<dbReference type="OrthoDB" id="9786766at2"/>
<dbReference type="AlphaFoldDB" id="W0RBF0"/>
<accession>W0RBF0</accession>
<gene>
    <name evidence="4" type="ORF">J421_0240</name>
</gene>